<dbReference type="PANTHER" id="PTHR13718:SF4">
    <property type="entry name" value="40S RIBOSOMAL PROTEIN S2"/>
    <property type="match status" value="1"/>
</dbReference>
<dbReference type="OrthoDB" id="10253125at2759"/>
<organism evidence="10 11">
    <name type="scientific">Kipferlia bialata</name>
    <dbReference type="NCBI Taxonomy" id="797122"/>
    <lineage>
        <taxon>Eukaryota</taxon>
        <taxon>Metamonada</taxon>
        <taxon>Carpediemonas-like organisms</taxon>
        <taxon>Kipferlia</taxon>
    </lineage>
</organism>
<dbReference type="InterPro" id="IPR013810">
    <property type="entry name" value="Ribosomal_uS5_N"/>
</dbReference>
<comment type="caution">
    <text evidence="10">The sequence shown here is derived from an EMBL/GenBank/DDBJ whole genome shotgun (WGS) entry which is preliminary data.</text>
</comment>
<dbReference type="GO" id="GO:0003735">
    <property type="term" value="F:structural constituent of ribosome"/>
    <property type="evidence" value="ECO:0007669"/>
    <property type="project" value="UniProtKB-UniRule"/>
</dbReference>
<evidence type="ECO:0000256" key="2">
    <source>
        <dbReference type="ARBA" id="ARBA00022980"/>
    </source>
</evidence>
<evidence type="ECO:0000313" key="11">
    <source>
        <dbReference type="Proteomes" id="UP000265618"/>
    </source>
</evidence>
<dbReference type="GO" id="GO:0022627">
    <property type="term" value="C:cytosolic small ribosomal subunit"/>
    <property type="evidence" value="ECO:0007669"/>
    <property type="project" value="TreeGrafter"/>
</dbReference>
<dbReference type="Pfam" id="PF00333">
    <property type="entry name" value="Ribosomal_S5"/>
    <property type="match status" value="1"/>
</dbReference>
<dbReference type="InterPro" id="IPR014721">
    <property type="entry name" value="Ribsml_uS5_D2-typ_fold_subgr"/>
</dbReference>
<dbReference type="FunFam" id="3.30.160.20:FF:000002">
    <property type="entry name" value="40S ribosomal protein S2"/>
    <property type="match status" value="1"/>
</dbReference>
<dbReference type="Pfam" id="PF03719">
    <property type="entry name" value="Ribosomal_S5_C"/>
    <property type="match status" value="1"/>
</dbReference>
<evidence type="ECO:0000256" key="1">
    <source>
        <dbReference type="ARBA" id="ARBA00008945"/>
    </source>
</evidence>
<dbReference type="InterPro" id="IPR005324">
    <property type="entry name" value="Ribosomal_uS5_C"/>
</dbReference>
<dbReference type="NCBIfam" id="TIGR01020">
    <property type="entry name" value="uS5_euk_arch"/>
    <property type="match status" value="1"/>
</dbReference>
<accession>A0A391NI91</accession>
<keyword evidence="3 6" id="KW-0687">Ribonucleoprotein</keyword>
<dbReference type="InterPro" id="IPR018192">
    <property type="entry name" value="Ribosomal_uS5_N_CS"/>
</dbReference>
<dbReference type="GO" id="GO:0006412">
    <property type="term" value="P:translation"/>
    <property type="evidence" value="ECO:0007669"/>
    <property type="project" value="InterPro"/>
</dbReference>
<evidence type="ECO:0000256" key="6">
    <source>
        <dbReference type="PROSITE-ProRule" id="PRU00268"/>
    </source>
</evidence>
<evidence type="ECO:0000313" key="10">
    <source>
        <dbReference type="EMBL" id="GCA62017.1"/>
    </source>
</evidence>
<dbReference type="Proteomes" id="UP000265618">
    <property type="component" value="Unassembled WGS sequence"/>
</dbReference>
<keyword evidence="11" id="KW-1185">Reference proteome</keyword>
<reference evidence="10 11" key="1">
    <citation type="journal article" date="2018" name="PLoS ONE">
        <title>The draft genome of Kipferlia bialata reveals reductive genome evolution in fornicate parasites.</title>
        <authorList>
            <person name="Tanifuji G."/>
            <person name="Takabayashi S."/>
            <person name="Kume K."/>
            <person name="Takagi M."/>
            <person name="Nakayama T."/>
            <person name="Kamikawa R."/>
            <person name="Inagaki Y."/>
            <person name="Hashimoto T."/>
        </authorList>
    </citation>
    <scope>NUCLEOTIDE SEQUENCE [LARGE SCALE GENOMIC DNA]</scope>
    <source>
        <strain evidence="10">NY0173</strain>
    </source>
</reference>
<dbReference type="SUPFAM" id="SSF54768">
    <property type="entry name" value="dsRNA-binding domain-like"/>
    <property type="match status" value="1"/>
</dbReference>
<feature type="domain" description="S5 DRBM" evidence="9">
    <location>
        <begin position="84"/>
        <end position="147"/>
    </location>
</feature>
<dbReference type="SUPFAM" id="SSF54211">
    <property type="entry name" value="Ribosomal protein S5 domain 2-like"/>
    <property type="match status" value="1"/>
</dbReference>
<proteinExistence type="inferred from homology"/>
<dbReference type="InterPro" id="IPR005711">
    <property type="entry name" value="Ribosomal_uS5_euk/arc"/>
</dbReference>
<dbReference type="Gene3D" id="3.30.160.20">
    <property type="match status" value="1"/>
</dbReference>
<comment type="similarity">
    <text evidence="1 7">Belongs to the universal ribosomal protein uS5 family.</text>
</comment>
<evidence type="ECO:0000256" key="5">
    <source>
        <dbReference type="ARBA" id="ARBA00035407"/>
    </source>
</evidence>
<dbReference type="GO" id="GO:0003723">
    <property type="term" value="F:RNA binding"/>
    <property type="evidence" value="ECO:0007669"/>
    <property type="project" value="InterPro"/>
</dbReference>
<protein>
    <recommendedName>
        <fullName evidence="4">Small ribosomal subunit protein uS5</fullName>
    </recommendedName>
    <alternativeName>
        <fullName evidence="5">40S ribosomal protein S2</fullName>
    </alternativeName>
</protein>
<dbReference type="Gene3D" id="3.30.230.10">
    <property type="match status" value="1"/>
</dbReference>
<keyword evidence="2 6" id="KW-0689">Ribosomal protein</keyword>
<feature type="region of interest" description="Disordered" evidence="8">
    <location>
        <begin position="1"/>
        <end position="42"/>
    </location>
</feature>
<dbReference type="FunFam" id="3.30.230.10:FF:000004">
    <property type="entry name" value="40S ribosomal protein S2"/>
    <property type="match status" value="1"/>
</dbReference>
<gene>
    <name evidence="10" type="ORF">KIPB_000651</name>
</gene>
<dbReference type="PANTHER" id="PTHR13718">
    <property type="entry name" value="RIBOSOMAL S SUBUNIT"/>
    <property type="match status" value="1"/>
</dbReference>
<dbReference type="PROSITE" id="PS50881">
    <property type="entry name" value="S5_DSRBD"/>
    <property type="match status" value="1"/>
</dbReference>
<dbReference type="AlphaFoldDB" id="A0A391NI91"/>
<dbReference type="InterPro" id="IPR000851">
    <property type="entry name" value="Ribosomal_uS5"/>
</dbReference>
<evidence type="ECO:0000259" key="9">
    <source>
        <dbReference type="PROSITE" id="PS50881"/>
    </source>
</evidence>
<evidence type="ECO:0000256" key="3">
    <source>
        <dbReference type="ARBA" id="ARBA00023274"/>
    </source>
</evidence>
<sequence>MSEPTTTTAQTAEKPQESSGFRKGFKGQGRDKKKGGRRDEEVWTPSTKLGRLVKAGKVRSIEEIFLFSMPIKEHQIVDFFLPELEEEVLKVQSVQKQTRAGQRTRFRAMCLVGDRNGHIGYGVGIAKEVATAIRKSIHNAKQNITPVRMGYWGGRLGAPHTVICKLTGKCGSVSVRLVPAPRGSGIVASNIVRKVLEFAGVEDVFTSQTGHTKTLMNSALGCFRALQASYSLLTPDMWAQTAIRPDLKARFSEE</sequence>
<feature type="compositionally biased region" description="Polar residues" evidence="8">
    <location>
        <begin position="1"/>
        <end position="19"/>
    </location>
</feature>
<evidence type="ECO:0000256" key="4">
    <source>
        <dbReference type="ARBA" id="ARBA00035255"/>
    </source>
</evidence>
<evidence type="ECO:0000256" key="8">
    <source>
        <dbReference type="SAM" id="MobiDB-lite"/>
    </source>
</evidence>
<evidence type="ECO:0000256" key="7">
    <source>
        <dbReference type="RuleBase" id="RU003823"/>
    </source>
</evidence>
<name>A0A391NI91_9EUKA</name>
<dbReference type="InterPro" id="IPR020568">
    <property type="entry name" value="Ribosomal_Su5_D2-typ_SF"/>
</dbReference>
<dbReference type="PROSITE" id="PS00585">
    <property type="entry name" value="RIBOSOMAL_S5"/>
    <property type="match status" value="1"/>
</dbReference>
<dbReference type="EMBL" id="BDIP01000079">
    <property type="protein sequence ID" value="GCA62017.1"/>
    <property type="molecule type" value="Genomic_DNA"/>
</dbReference>